<keyword evidence="4" id="KW-0547">Nucleotide-binding</keyword>
<comment type="caution">
    <text evidence="12">The sequence shown here is derived from an EMBL/GenBank/DDBJ whole genome shotgun (WGS) entry which is preliminary data.</text>
</comment>
<dbReference type="EMBL" id="CAXAMM010002461">
    <property type="protein sequence ID" value="CAK8996260.1"/>
    <property type="molecule type" value="Genomic_DNA"/>
</dbReference>
<feature type="region of interest" description="Disordered" evidence="10">
    <location>
        <begin position="568"/>
        <end position="630"/>
    </location>
</feature>
<feature type="region of interest" description="Disordered" evidence="10">
    <location>
        <begin position="1"/>
        <end position="168"/>
    </location>
</feature>
<dbReference type="Pfam" id="PF11987">
    <property type="entry name" value="IF-2"/>
    <property type="match status" value="1"/>
</dbReference>
<feature type="compositionally biased region" description="Basic and acidic residues" evidence="10">
    <location>
        <begin position="568"/>
        <end position="596"/>
    </location>
</feature>
<evidence type="ECO:0000256" key="7">
    <source>
        <dbReference type="ARBA" id="ARBA00023128"/>
    </source>
</evidence>
<evidence type="ECO:0000256" key="2">
    <source>
        <dbReference type="ARBA" id="ARBA00007733"/>
    </source>
</evidence>
<dbReference type="Gene3D" id="3.40.50.10050">
    <property type="entry name" value="Translation initiation factor IF- 2, domain 3"/>
    <property type="match status" value="1"/>
</dbReference>
<evidence type="ECO:0000256" key="5">
    <source>
        <dbReference type="ARBA" id="ARBA00022917"/>
    </source>
</evidence>
<feature type="compositionally biased region" description="Polar residues" evidence="10">
    <location>
        <begin position="78"/>
        <end position="95"/>
    </location>
</feature>
<dbReference type="NCBIfam" id="TIGR00231">
    <property type="entry name" value="small_GTP"/>
    <property type="match status" value="1"/>
</dbReference>
<proteinExistence type="inferred from homology"/>
<evidence type="ECO:0000256" key="1">
    <source>
        <dbReference type="ARBA" id="ARBA00004173"/>
    </source>
</evidence>
<dbReference type="Pfam" id="PF00009">
    <property type="entry name" value="GTP_EFTU"/>
    <property type="match status" value="1"/>
</dbReference>
<dbReference type="PANTHER" id="PTHR43381:SF20">
    <property type="entry name" value="TRANSLATION INITIATION FACTOR IF-2, MITOCHONDRIAL"/>
    <property type="match status" value="1"/>
</dbReference>
<evidence type="ECO:0000256" key="8">
    <source>
        <dbReference type="ARBA" id="ARBA00023134"/>
    </source>
</evidence>
<feature type="domain" description="Tr-type G" evidence="11">
    <location>
        <begin position="295"/>
        <end position="468"/>
    </location>
</feature>
<keyword evidence="7" id="KW-0496">Mitochondrion</keyword>
<evidence type="ECO:0000256" key="3">
    <source>
        <dbReference type="ARBA" id="ARBA00022540"/>
    </source>
</evidence>
<dbReference type="SUPFAM" id="SSF52540">
    <property type="entry name" value="P-loop containing nucleoside triphosphate hydrolases"/>
    <property type="match status" value="1"/>
</dbReference>
<dbReference type="GO" id="GO:0003743">
    <property type="term" value="F:translation initiation factor activity"/>
    <property type="evidence" value="ECO:0007669"/>
    <property type="project" value="UniProtKB-KW"/>
</dbReference>
<evidence type="ECO:0000313" key="13">
    <source>
        <dbReference type="Proteomes" id="UP001642464"/>
    </source>
</evidence>
<keyword evidence="8" id="KW-0342">GTP-binding</keyword>
<dbReference type="InterPro" id="IPR053905">
    <property type="entry name" value="EF-G-like_DII"/>
</dbReference>
<dbReference type="Gene3D" id="3.40.50.300">
    <property type="entry name" value="P-loop containing nucleotide triphosphate hydrolases"/>
    <property type="match status" value="1"/>
</dbReference>
<dbReference type="PROSITE" id="PS51722">
    <property type="entry name" value="G_TR_2"/>
    <property type="match status" value="1"/>
</dbReference>
<accession>A0ABP0I4M5</accession>
<dbReference type="CDD" id="cd03692">
    <property type="entry name" value="mtIF2_IVc"/>
    <property type="match status" value="1"/>
</dbReference>
<keyword evidence="5" id="KW-0648">Protein biosynthesis</keyword>
<keyword evidence="13" id="KW-1185">Reference proteome</keyword>
<dbReference type="SUPFAM" id="SSF52156">
    <property type="entry name" value="Initiation factor IF2/eIF5b, domain 3"/>
    <property type="match status" value="1"/>
</dbReference>
<comment type="similarity">
    <text evidence="2">Belongs to the TRAFAC class translation factor GTPase superfamily. Classic translation factor GTPase family. IF-2 subfamily.</text>
</comment>
<protein>
    <recommendedName>
        <fullName evidence="9">Translation initiation factor IF-2, mitochondrial</fullName>
    </recommendedName>
</protein>
<dbReference type="Proteomes" id="UP001642464">
    <property type="component" value="Unassembled WGS sequence"/>
</dbReference>
<evidence type="ECO:0000256" key="9">
    <source>
        <dbReference type="ARBA" id="ARBA00044200"/>
    </source>
</evidence>
<dbReference type="PROSITE" id="PS01176">
    <property type="entry name" value="IF2"/>
    <property type="match status" value="1"/>
</dbReference>
<dbReference type="SUPFAM" id="SSF50447">
    <property type="entry name" value="Translation proteins"/>
    <property type="match status" value="2"/>
</dbReference>
<dbReference type="CDD" id="cd01887">
    <property type="entry name" value="IF2_eIF5B"/>
    <property type="match status" value="1"/>
</dbReference>
<evidence type="ECO:0000256" key="4">
    <source>
        <dbReference type="ARBA" id="ARBA00022741"/>
    </source>
</evidence>
<evidence type="ECO:0000313" key="12">
    <source>
        <dbReference type="EMBL" id="CAK8996260.1"/>
    </source>
</evidence>
<feature type="compositionally biased region" description="Low complexity" evidence="10">
    <location>
        <begin position="133"/>
        <end position="144"/>
    </location>
</feature>
<dbReference type="InterPro" id="IPR005225">
    <property type="entry name" value="Small_GTP-bd"/>
</dbReference>
<evidence type="ECO:0000256" key="6">
    <source>
        <dbReference type="ARBA" id="ARBA00022946"/>
    </source>
</evidence>
<keyword evidence="6" id="KW-0809">Transit peptide</keyword>
<evidence type="ECO:0000259" key="11">
    <source>
        <dbReference type="PROSITE" id="PS51722"/>
    </source>
</evidence>
<dbReference type="InterPro" id="IPR036925">
    <property type="entry name" value="TIF_IF2_dom3_sf"/>
</dbReference>
<feature type="compositionally biased region" description="Basic and acidic residues" evidence="10">
    <location>
        <begin position="106"/>
        <end position="115"/>
    </location>
</feature>
<comment type="subcellular location">
    <subcellularLocation>
        <location evidence="1">Mitochondrion</location>
    </subcellularLocation>
</comment>
<dbReference type="InterPro" id="IPR000795">
    <property type="entry name" value="T_Tr_GTP-bd_dom"/>
</dbReference>
<dbReference type="PANTHER" id="PTHR43381">
    <property type="entry name" value="TRANSLATION INITIATION FACTOR IF-2-RELATED"/>
    <property type="match status" value="1"/>
</dbReference>
<sequence>MRQQRNHAQKGRQQHQHQHGRGNKPQHATRAGSQTQEGRQRPGGVHQQQRAQRDMESSMSKPDAAEGSENFEAEPEVESSQRSVSKNKLTNSQSLADKFQKKQRFKKEYAKKYGQDEEEGSQGGRGHRERFSKGGFNNFNNSGKRGARSARKNNAPPPPRKKTSVALPPSLTVRELALRSELKARDVIVKLLDLGGIEEAKSEDLSTGVQMKLPIAPHVVRQLRFEVGWRGRRKSRVQSTEISTMAENLTISREMAELLLEEFGIATEHEQEKFTDEFRTDAEEEILAREDKLRRRPPIVTVMGHVDHGKTSLLDAFRNTNVAAGEHGGITQSVGAFTSSLNDQEIVFLDTPGHEAFTSMRKCGSLMTDIIILVVAATDGVRPQTIESIELAQAADVPLIVALSKVDMPGIDADDAMARVSEELAQHDIVTEVNGGSVQVIPVAAPQKLGLGDLADAITLQAEEMPLLADFACRGEAVVLESRMETGLGGVADVVCRWGTLKVGDNVVCGEQTARVRKMLDTVSGKAIKKATPGTPLRLVGFKEPASPGSDVLAVSAKRAKEVVDLRSRRRKEIEAEASQRDRFKEAEEAAARAEEAQAEPSSGRRYNRFNRPKKGRGGKEEDEAGASADQPEAVPLVPVILKADTDGSLEALRYSVDAMSLDFQQRAVDQGFAPDCGFKVIRRGVGPVSSSDVTLADSFDAHIFAFNVRAPASVVKEANIKDVKLVNQSVIYHLLDDLKSLVEEKAPKAKVAKVLGSAKVLKIFSMNPRNRQEGTWIVAGCQVKSGTIGKKSRLRVVRDGEVVAESGLDSLRHFKDDVDVVKEGQECGITLSQFQDFEEGDVIEAFEIVEADA</sequence>
<dbReference type="Gene3D" id="2.40.30.10">
    <property type="entry name" value="Translation factors"/>
    <property type="match status" value="2"/>
</dbReference>
<gene>
    <name evidence="12" type="ORF">SCF082_LOCUS4710</name>
</gene>
<evidence type="ECO:0000256" key="10">
    <source>
        <dbReference type="SAM" id="MobiDB-lite"/>
    </source>
</evidence>
<dbReference type="InterPro" id="IPR009000">
    <property type="entry name" value="Transl_B-barrel_sf"/>
</dbReference>
<name>A0ABP0I4M5_9DINO</name>
<keyword evidence="3 12" id="KW-0396">Initiation factor</keyword>
<organism evidence="12 13">
    <name type="scientific">Durusdinium trenchii</name>
    <dbReference type="NCBI Taxonomy" id="1381693"/>
    <lineage>
        <taxon>Eukaryota</taxon>
        <taxon>Sar</taxon>
        <taxon>Alveolata</taxon>
        <taxon>Dinophyceae</taxon>
        <taxon>Suessiales</taxon>
        <taxon>Symbiodiniaceae</taxon>
        <taxon>Durusdinium</taxon>
    </lineage>
</organism>
<feature type="compositionally biased region" description="Basic residues" evidence="10">
    <location>
        <begin position="606"/>
        <end position="617"/>
    </location>
</feature>
<reference evidence="12 13" key="1">
    <citation type="submission" date="2024-02" db="EMBL/GenBank/DDBJ databases">
        <authorList>
            <person name="Chen Y."/>
            <person name="Shah S."/>
            <person name="Dougan E. K."/>
            <person name="Thang M."/>
            <person name="Chan C."/>
        </authorList>
    </citation>
    <scope>NUCLEOTIDE SEQUENCE [LARGE SCALE GENOMIC DNA]</scope>
</reference>
<dbReference type="InterPro" id="IPR023115">
    <property type="entry name" value="TIF_IF2_dom3"/>
</dbReference>
<dbReference type="InterPro" id="IPR015760">
    <property type="entry name" value="TIF_IF2"/>
</dbReference>
<dbReference type="InterPro" id="IPR027417">
    <property type="entry name" value="P-loop_NTPase"/>
</dbReference>
<dbReference type="Pfam" id="PF22042">
    <property type="entry name" value="EF-G_D2"/>
    <property type="match status" value="1"/>
</dbReference>
<dbReference type="InterPro" id="IPR000178">
    <property type="entry name" value="TF_IF2_bacterial-like"/>
</dbReference>
<feature type="compositionally biased region" description="Basic residues" evidence="10">
    <location>
        <begin position="1"/>
        <end position="24"/>
    </location>
</feature>